<evidence type="ECO:0000313" key="2">
    <source>
        <dbReference type="Proteomes" id="UP000024635"/>
    </source>
</evidence>
<proteinExistence type="predicted"/>
<keyword evidence="2" id="KW-1185">Reference proteome</keyword>
<evidence type="ECO:0000313" key="1">
    <source>
        <dbReference type="EMBL" id="EYC29738.1"/>
    </source>
</evidence>
<reference evidence="2" key="1">
    <citation type="journal article" date="2015" name="Nat. Genet.">
        <title>The genome and transcriptome of the zoonotic hookworm Ancylostoma ceylanicum identify infection-specific gene families.</title>
        <authorList>
            <person name="Schwarz E.M."/>
            <person name="Hu Y."/>
            <person name="Antoshechkin I."/>
            <person name="Miller M.M."/>
            <person name="Sternberg P.W."/>
            <person name="Aroian R.V."/>
        </authorList>
    </citation>
    <scope>NUCLEOTIDE SEQUENCE</scope>
    <source>
        <strain evidence="2">HY135</strain>
    </source>
</reference>
<protein>
    <submittedName>
        <fullName evidence="1">Uncharacterized protein</fullName>
    </submittedName>
</protein>
<dbReference type="EMBL" id="JARK01001342">
    <property type="protein sequence ID" value="EYC29738.1"/>
    <property type="molecule type" value="Genomic_DNA"/>
</dbReference>
<gene>
    <name evidence="1" type="primary">Acey_s0006.g3152</name>
    <name evidence="1" type="ORF">Y032_0006g3152</name>
</gene>
<organism evidence="1 2">
    <name type="scientific">Ancylostoma ceylanicum</name>
    <dbReference type="NCBI Taxonomy" id="53326"/>
    <lineage>
        <taxon>Eukaryota</taxon>
        <taxon>Metazoa</taxon>
        <taxon>Ecdysozoa</taxon>
        <taxon>Nematoda</taxon>
        <taxon>Chromadorea</taxon>
        <taxon>Rhabditida</taxon>
        <taxon>Rhabditina</taxon>
        <taxon>Rhabditomorpha</taxon>
        <taxon>Strongyloidea</taxon>
        <taxon>Ancylostomatidae</taxon>
        <taxon>Ancylostomatinae</taxon>
        <taxon>Ancylostoma</taxon>
    </lineage>
</organism>
<dbReference type="AlphaFoldDB" id="A0A016VSJ4"/>
<comment type="caution">
    <text evidence="1">The sequence shown here is derived from an EMBL/GenBank/DDBJ whole genome shotgun (WGS) entry which is preliminary data.</text>
</comment>
<accession>A0A016VSJ4</accession>
<dbReference type="Proteomes" id="UP000024635">
    <property type="component" value="Unassembled WGS sequence"/>
</dbReference>
<sequence length="70" mass="7966">MQRGRAAVRSGRRYRCFTHVFTAQFLYNEPKVAVDKERDRGAAFLGRDTEALHAGSGCPLRHGIRVLCCW</sequence>
<name>A0A016VSJ4_9BILA</name>